<evidence type="ECO:0000256" key="4">
    <source>
        <dbReference type="ARBA" id="ARBA00022837"/>
    </source>
</evidence>
<feature type="compositionally biased region" description="Acidic residues" evidence="5">
    <location>
        <begin position="1"/>
        <end position="16"/>
    </location>
</feature>
<feature type="domain" description="EF-hand" evidence="6">
    <location>
        <begin position="152"/>
        <end position="187"/>
    </location>
</feature>
<comment type="similarity">
    <text evidence="1">Belongs to the recoverin family.</text>
</comment>
<keyword evidence="4" id="KW-0106">Calcium</keyword>
<keyword evidence="3" id="KW-0677">Repeat</keyword>
<sequence>MLEEDEGQKEDGEDEERKERRRSIYRKGHLYRRLFTYLRSAWTGVKFSLDSELEEGESLSPRARPQSLKSLTRATRFTEQEIKRIYRGFKAECPSGLVKEETFRAIYSQFFPQGANTSQYATYVFHTLDQSNNGALSFQDFVQGLSILCRGSLEEKLRWTFSLYDINRDGKITKDELWDVVTSVYHLLGRLAPQPEEEEALAGKVDHIFQRMDLNNDGVVTLDEFLESCISDDSITRSMSVFDSAI</sequence>
<dbReference type="InterPro" id="IPR018247">
    <property type="entry name" value="EF_Hand_1_Ca_BS"/>
</dbReference>
<evidence type="ECO:0000313" key="7">
    <source>
        <dbReference type="EMBL" id="KAK9508883.1"/>
    </source>
</evidence>
<feature type="domain" description="EF-hand" evidence="6">
    <location>
        <begin position="116"/>
        <end position="151"/>
    </location>
</feature>
<dbReference type="FunFam" id="1.10.238.10:FF:000009">
    <property type="entry name" value="Visinin-like protein 1"/>
    <property type="match status" value="1"/>
</dbReference>
<evidence type="ECO:0000313" key="8">
    <source>
        <dbReference type="Proteomes" id="UP001461498"/>
    </source>
</evidence>
<dbReference type="SMART" id="SM00054">
    <property type="entry name" value="EFh"/>
    <property type="match status" value="3"/>
</dbReference>
<evidence type="ECO:0000256" key="5">
    <source>
        <dbReference type="SAM" id="MobiDB-lite"/>
    </source>
</evidence>
<protein>
    <recommendedName>
        <fullName evidence="6">EF-hand domain-containing protein</fullName>
    </recommendedName>
</protein>
<reference evidence="7 8" key="1">
    <citation type="submission" date="2022-12" db="EMBL/GenBank/DDBJ databases">
        <title>Chromosome-level genome assembly of true bugs.</title>
        <authorList>
            <person name="Ma L."/>
            <person name="Li H."/>
        </authorList>
    </citation>
    <scope>NUCLEOTIDE SEQUENCE [LARGE SCALE GENOMIC DNA]</scope>
    <source>
        <strain evidence="7">Lab_2022b</strain>
    </source>
</reference>
<comment type="caution">
    <text evidence="7">The sequence shown here is derived from an EMBL/GenBank/DDBJ whole genome shotgun (WGS) entry which is preliminary data.</text>
</comment>
<dbReference type="PROSITE" id="PS00018">
    <property type="entry name" value="EF_HAND_1"/>
    <property type="match status" value="3"/>
</dbReference>
<dbReference type="PRINTS" id="PR00450">
    <property type="entry name" value="RECOVERIN"/>
</dbReference>
<accession>A0AAW1DFH1</accession>
<dbReference type="Pfam" id="PF13833">
    <property type="entry name" value="EF-hand_8"/>
    <property type="match status" value="1"/>
</dbReference>
<dbReference type="Pfam" id="PF13499">
    <property type="entry name" value="EF-hand_7"/>
    <property type="match status" value="1"/>
</dbReference>
<dbReference type="InterPro" id="IPR028846">
    <property type="entry name" value="Recoverin"/>
</dbReference>
<dbReference type="AlphaFoldDB" id="A0AAW1DFH1"/>
<name>A0AAW1DFH1_9HEMI</name>
<evidence type="ECO:0000256" key="3">
    <source>
        <dbReference type="ARBA" id="ARBA00022737"/>
    </source>
</evidence>
<dbReference type="GO" id="GO:0005509">
    <property type="term" value="F:calcium ion binding"/>
    <property type="evidence" value="ECO:0007669"/>
    <property type="project" value="InterPro"/>
</dbReference>
<dbReference type="EMBL" id="JAPXFL010000003">
    <property type="protein sequence ID" value="KAK9508883.1"/>
    <property type="molecule type" value="Genomic_DNA"/>
</dbReference>
<dbReference type="Proteomes" id="UP001461498">
    <property type="component" value="Unassembled WGS sequence"/>
</dbReference>
<dbReference type="SUPFAM" id="SSF47473">
    <property type="entry name" value="EF-hand"/>
    <property type="match status" value="1"/>
</dbReference>
<keyword evidence="8" id="KW-1185">Reference proteome</keyword>
<organism evidence="7 8">
    <name type="scientific">Rhynocoris fuscipes</name>
    <dbReference type="NCBI Taxonomy" id="488301"/>
    <lineage>
        <taxon>Eukaryota</taxon>
        <taxon>Metazoa</taxon>
        <taxon>Ecdysozoa</taxon>
        <taxon>Arthropoda</taxon>
        <taxon>Hexapoda</taxon>
        <taxon>Insecta</taxon>
        <taxon>Pterygota</taxon>
        <taxon>Neoptera</taxon>
        <taxon>Paraneoptera</taxon>
        <taxon>Hemiptera</taxon>
        <taxon>Heteroptera</taxon>
        <taxon>Panheteroptera</taxon>
        <taxon>Cimicomorpha</taxon>
        <taxon>Reduviidae</taxon>
        <taxon>Harpactorinae</taxon>
        <taxon>Harpactorini</taxon>
        <taxon>Rhynocoris</taxon>
    </lineage>
</organism>
<evidence type="ECO:0000259" key="6">
    <source>
        <dbReference type="PROSITE" id="PS50222"/>
    </source>
</evidence>
<feature type="domain" description="EF-hand" evidence="6">
    <location>
        <begin position="200"/>
        <end position="235"/>
    </location>
</feature>
<evidence type="ECO:0000256" key="2">
    <source>
        <dbReference type="ARBA" id="ARBA00022723"/>
    </source>
</evidence>
<dbReference type="Gene3D" id="1.10.238.10">
    <property type="entry name" value="EF-hand"/>
    <property type="match status" value="1"/>
</dbReference>
<evidence type="ECO:0000256" key="1">
    <source>
        <dbReference type="ARBA" id="ARBA00006049"/>
    </source>
</evidence>
<dbReference type="InterPro" id="IPR002048">
    <property type="entry name" value="EF_hand_dom"/>
</dbReference>
<dbReference type="PANTHER" id="PTHR23055">
    <property type="entry name" value="CALCIUM BINDING PROTEINS"/>
    <property type="match status" value="1"/>
</dbReference>
<dbReference type="InterPro" id="IPR011992">
    <property type="entry name" value="EF-hand-dom_pair"/>
</dbReference>
<gene>
    <name evidence="7" type="ORF">O3M35_006335</name>
</gene>
<dbReference type="CDD" id="cd00051">
    <property type="entry name" value="EFh"/>
    <property type="match status" value="2"/>
</dbReference>
<proteinExistence type="inferred from homology"/>
<keyword evidence="2" id="KW-0479">Metal-binding</keyword>
<feature type="region of interest" description="Disordered" evidence="5">
    <location>
        <begin position="1"/>
        <end position="20"/>
    </location>
</feature>
<dbReference type="PANTHER" id="PTHR23055:SF167">
    <property type="entry name" value="EF-HAND DOMAIN-CONTAINING PROTEIN"/>
    <property type="match status" value="1"/>
</dbReference>
<dbReference type="PROSITE" id="PS50222">
    <property type="entry name" value="EF_HAND_2"/>
    <property type="match status" value="3"/>
</dbReference>